<proteinExistence type="predicted"/>
<evidence type="ECO:0000313" key="2">
    <source>
        <dbReference type="Proteomes" id="UP001177260"/>
    </source>
</evidence>
<organism evidence="1 2">
    <name type="scientific">Aspergillus melleus</name>
    <dbReference type="NCBI Taxonomy" id="138277"/>
    <lineage>
        <taxon>Eukaryota</taxon>
        <taxon>Fungi</taxon>
        <taxon>Dikarya</taxon>
        <taxon>Ascomycota</taxon>
        <taxon>Pezizomycotina</taxon>
        <taxon>Eurotiomycetes</taxon>
        <taxon>Eurotiomycetidae</taxon>
        <taxon>Eurotiales</taxon>
        <taxon>Aspergillaceae</taxon>
        <taxon>Aspergillus</taxon>
        <taxon>Aspergillus subgen. Circumdati</taxon>
    </lineage>
</organism>
<evidence type="ECO:0000313" key="1">
    <source>
        <dbReference type="EMBL" id="KAK1144418.1"/>
    </source>
</evidence>
<dbReference type="Proteomes" id="UP001177260">
    <property type="component" value="Unassembled WGS sequence"/>
</dbReference>
<comment type="caution">
    <text evidence="1">The sequence shown here is derived from an EMBL/GenBank/DDBJ whole genome shotgun (WGS) entry which is preliminary data.</text>
</comment>
<sequence>MVLCNIEPNKFFPGSPKIRMTKLTEDERREVLQTVEELQGEGEDEDNVFDWINAFQRRASAEERDKHLKRLRGVRKMDQILRKMEDKATLYYHTKVTKSVIEQAQPMKNVPSSLSLDQTRNARGA</sequence>
<protein>
    <submittedName>
        <fullName evidence="1">Uncharacterized protein</fullName>
    </submittedName>
</protein>
<keyword evidence="2" id="KW-1185">Reference proteome</keyword>
<dbReference type="EMBL" id="JAOPJF010000031">
    <property type="protein sequence ID" value="KAK1144418.1"/>
    <property type="molecule type" value="Genomic_DNA"/>
</dbReference>
<gene>
    <name evidence="1" type="ORF">N8T08_005571</name>
</gene>
<name>A0ACC3B2N9_9EURO</name>
<reference evidence="1 2" key="1">
    <citation type="journal article" date="2023" name="ACS Omega">
        <title>Identification of the Neoaspergillic Acid Biosynthesis Gene Cluster by Establishing an In Vitro CRISPR-Ribonucleoprotein Genetic System in Aspergillus melleus.</title>
        <authorList>
            <person name="Yuan B."/>
            <person name="Grau M.F."/>
            <person name="Murata R.M."/>
            <person name="Torok T."/>
            <person name="Venkateswaran K."/>
            <person name="Stajich J.E."/>
            <person name="Wang C.C.C."/>
        </authorList>
    </citation>
    <scope>NUCLEOTIDE SEQUENCE [LARGE SCALE GENOMIC DNA]</scope>
    <source>
        <strain evidence="1 2">IMV 1140</strain>
    </source>
</reference>
<accession>A0ACC3B2N9</accession>